<sequence length="84" mass="9703">MTHLMPRMSRQLLIHLLLTWLLLVASLHDFCNHSKVQAIESAHFKGKPAQPSLRSHKANIWPSWVRNLIYLNPKNILNTLNIGD</sequence>
<organism evidence="1 2">
    <name type="scientific">Manihot esculenta</name>
    <name type="common">Cassava</name>
    <name type="synonym">Jatropha manihot</name>
    <dbReference type="NCBI Taxonomy" id="3983"/>
    <lineage>
        <taxon>Eukaryota</taxon>
        <taxon>Viridiplantae</taxon>
        <taxon>Streptophyta</taxon>
        <taxon>Embryophyta</taxon>
        <taxon>Tracheophyta</taxon>
        <taxon>Spermatophyta</taxon>
        <taxon>Magnoliopsida</taxon>
        <taxon>eudicotyledons</taxon>
        <taxon>Gunneridae</taxon>
        <taxon>Pentapetalae</taxon>
        <taxon>rosids</taxon>
        <taxon>fabids</taxon>
        <taxon>Malpighiales</taxon>
        <taxon>Euphorbiaceae</taxon>
        <taxon>Crotonoideae</taxon>
        <taxon>Manihoteae</taxon>
        <taxon>Manihot</taxon>
    </lineage>
</organism>
<dbReference type="EMBL" id="CM004397">
    <property type="protein sequence ID" value="KAG8644474.1"/>
    <property type="molecule type" value="Genomic_DNA"/>
</dbReference>
<comment type="caution">
    <text evidence="1">The sequence shown here is derived from an EMBL/GenBank/DDBJ whole genome shotgun (WGS) entry which is preliminary data.</text>
</comment>
<name>A0ACB7GXK7_MANES</name>
<keyword evidence="2" id="KW-1185">Reference proteome</keyword>
<evidence type="ECO:0000313" key="1">
    <source>
        <dbReference type="EMBL" id="KAG8644474.1"/>
    </source>
</evidence>
<accession>A0ACB7GXK7</accession>
<dbReference type="Proteomes" id="UP000091857">
    <property type="component" value="Chromosome 11"/>
</dbReference>
<proteinExistence type="predicted"/>
<protein>
    <submittedName>
        <fullName evidence="1">Uncharacterized protein</fullName>
    </submittedName>
</protein>
<reference evidence="2" key="1">
    <citation type="journal article" date="2016" name="Nat. Biotechnol.">
        <title>Sequencing wild and cultivated cassava and related species reveals extensive interspecific hybridization and genetic diversity.</title>
        <authorList>
            <person name="Bredeson J.V."/>
            <person name="Lyons J.B."/>
            <person name="Prochnik S.E."/>
            <person name="Wu G.A."/>
            <person name="Ha C.M."/>
            <person name="Edsinger-Gonzales E."/>
            <person name="Grimwood J."/>
            <person name="Schmutz J."/>
            <person name="Rabbi I.Y."/>
            <person name="Egesi C."/>
            <person name="Nauluvula P."/>
            <person name="Lebot V."/>
            <person name="Ndunguru J."/>
            <person name="Mkamilo G."/>
            <person name="Bart R.S."/>
            <person name="Setter T.L."/>
            <person name="Gleadow R.M."/>
            <person name="Kulakow P."/>
            <person name="Ferguson M.E."/>
            <person name="Rounsley S."/>
            <person name="Rokhsar D.S."/>
        </authorList>
    </citation>
    <scope>NUCLEOTIDE SEQUENCE [LARGE SCALE GENOMIC DNA]</scope>
    <source>
        <strain evidence="2">cv. AM560-2</strain>
    </source>
</reference>
<evidence type="ECO:0000313" key="2">
    <source>
        <dbReference type="Proteomes" id="UP000091857"/>
    </source>
</evidence>
<gene>
    <name evidence="1" type="ORF">MANES_11G132000v8</name>
</gene>